<dbReference type="Proteomes" id="UP000694044">
    <property type="component" value="Unassembled WGS sequence"/>
</dbReference>
<dbReference type="AlphaFoldDB" id="A0A8T1V6T4"/>
<accession>A0A8T1V6T4</accession>
<keyword evidence="2" id="KW-1185">Reference proteome</keyword>
<organism evidence="1 2">
    <name type="scientific">Phytophthora pseudosyringae</name>
    <dbReference type="NCBI Taxonomy" id="221518"/>
    <lineage>
        <taxon>Eukaryota</taxon>
        <taxon>Sar</taxon>
        <taxon>Stramenopiles</taxon>
        <taxon>Oomycota</taxon>
        <taxon>Peronosporomycetes</taxon>
        <taxon>Peronosporales</taxon>
        <taxon>Peronosporaceae</taxon>
        <taxon>Phytophthora</taxon>
    </lineage>
</organism>
<sequence>MDGQHGVTGGVAPEQRSGPYQHFCILNENVFELILSFLGNQALTKLHAITGDNYPNCEPDLAPFCCDCGNDNPKMFDGICRECESKVDGYTPFIQKETATSRYGLKIRDLVAIPQYPRDGHQDATLYHRVDLENYLIAKCGSKMTWLREIAQRYMVENAIEAMQEQEREERQVFMESLAPGFAIYAQLIDLEETNTSLLWQCSQRFTALTTELKSRGLQLRPESKLCEQFVVSGDGPISHVVDTLEERRFLNGCTDYPRRWERKFENAQHGNETKHGFREEAKMELCIAYLENHRGLKLPRKWENCRSRFEEVQRTGGTPLCEVRYIYSES</sequence>
<dbReference type="EMBL" id="JAGDFM010000593">
    <property type="protein sequence ID" value="KAG7376997.1"/>
    <property type="molecule type" value="Genomic_DNA"/>
</dbReference>
<evidence type="ECO:0000313" key="2">
    <source>
        <dbReference type="Proteomes" id="UP000694044"/>
    </source>
</evidence>
<protein>
    <submittedName>
        <fullName evidence="1">Uncharacterized protein</fullName>
    </submittedName>
</protein>
<dbReference type="OrthoDB" id="120373at2759"/>
<proteinExistence type="predicted"/>
<gene>
    <name evidence="1" type="ORF">PHYPSEUDO_012352</name>
</gene>
<evidence type="ECO:0000313" key="1">
    <source>
        <dbReference type="EMBL" id="KAG7376997.1"/>
    </source>
</evidence>
<comment type="caution">
    <text evidence="1">The sequence shown here is derived from an EMBL/GenBank/DDBJ whole genome shotgun (WGS) entry which is preliminary data.</text>
</comment>
<reference evidence="1" key="1">
    <citation type="submission" date="2021-02" db="EMBL/GenBank/DDBJ databases">
        <authorList>
            <person name="Palmer J.M."/>
        </authorList>
    </citation>
    <scope>NUCLEOTIDE SEQUENCE</scope>
    <source>
        <strain evidence="1">SCRP734</strain>
    </source>
</reference>
<name>A0A8T1V6T4_9STRA</name>